<name>A0ABW9DSY8_9BURK</name>
<evidence type="ECO:0000256" key="5">
    <source>
        <dbReference type="SAM" id="Phobius"/>
    </source>
</evidence>
<dbReference type="CDD" id="cd17365">
    <property type="entry name" value="MFS_PcaK_like"/>
    <property type="match status" value="1"/>
</dbReference>
<evidence type="ECO:0000256" key="1">
    <source>
        <dbReference type="ARBA" id="ARBA00004141"/>
    </source>
</evidence>
<dbReference type="Pfam" id="PF07690">
    <property type="entry name" value="MFS_1"/>
    <property type="match status" value="1"/>
</dbReference>
<keyword evidence="4 5" id="KW-0472">Membrane</keyword>
<evidence type="ECO:0000256" key="3">
    <source>
        <dbReference type="ARBA" id="ARBA00022989"/>
    </source>
</evidence>
<dbReference type="InterPro" id="IPR011701">
    <property type="entry name" value="MFS"/>
</dbReference>
<feature type="transmembrane region" description="Helical" evidence="5">
    <location>
        <begin position="149"/>
        <end position="168"/>
    </location>
</feature>
<feature type="transmembrane region" description="Helical" evidence="5">
    <location>
        <begin position="116"/>
        <end position="137"/>
    </location>
</feature>
<feature type="transmembrane region" description="Helical" evidence="5">
    <location>
        <begin position="414"/>
        <end position="435"/>
    </location>
</feature>
<feature type="transmembrane region" description="Helical" evidence="5">
    <location>
        <begin position="287"/>
        <end position="311"/>
    </location>
</feature>
<protein>
    <submittedName>
        <fullName evidence="7">MFS transporter</fullName>
    </submittedName>
</protein>
<dbReference type="Gene3D" id="1.20.1250.20">
    <property type="entry name" value="MFS general substrate transporter like domains"/>
    <property type="match status" value="1"/>
</dbReference>
<dbReference type="RefSeq" id="WP_408234289.1">
    <property type="nucleotide sequence ID" value="NZ_JAQQCF010000012.1"/>
</dbReference>
<keyword evidence="2 5" id="KW-0812">Transmembrane</keyword>
<feature type="transmembrane region" description="Helical" evidence="5">
    <location>
        <begin position="352"/>
        <end position="376"/>
    </location>
</feature>
<feature type="transmembrane region" description="Helical" evidence="5">
    <location>
        <begin position="180"/>
        <end position="199"/>
    </location>
</feature>
<organism evidence="7 8">
    <name type="scientific">Paraburkholderia metrosideri</name>
    <dbReference type="NCBI Taxonomy" id="580937"/>
    <lineage>
        <taxon>Bacteria</taxon>
        <taxon>Pseudomonadati</taxon>
        <taxon>Pseudomonadota</taxon>
        <taxon>Betaproteobacteria</taxon>
        <taxon>Burkholderiales</taxon>
        <taxon>Burkholderiaceae</taxon>
        <taxon>Paraburkholderia</taxon>
    </lineage>
</organism>
<dbReference type="SUPFAM" id="SSF103473">
    <property type="entry name" value="MFS general substrate transporter"/>
    <property type="match status" value="1"/>
</dbReference>
<feature type="transmembrane region" description="Helical" evidence="5">
    <location>
        <begin position="60"/>
        <end position="83"/>
    </location>
</feature>
<feature type="transmembrane region" description="Helical" evidence="5">
    <location>
        <begin position="388"/>
        <end position="408"/>
    </location>
</feature>
<dbReference type="PROSITE" id="PS50850">
    <property type="entry name" value="MFS"/>
    <property type="match status" value="1"/>
</dbReference>
<gene>
    <name evidence="7" type="ORF">PQQ63_15615</name>
</gene>
<evidence type="ECO:0000256" key="2">
    <source>
        <dbReference type="ARBA" id="ARBA00022692"/>
    </source>
</evidence>
<dbReference type="PROSITE" id="PS00217">
    <property type="entry name" value="SUGAR_TRANSPORT_2"/>
    <property type="match status" value="1"/>
</dbReference>
<comment type="caution">
    <text evidence="7">The sequence shown here is derived from an EMBL/GenBank/DDBJ whole genome shotgun (WGS) entry which is preliminary data.</text>
</comment>
<keyword evidence="3 5" id="KW-1133">Transmembrane helix</keyword>
<reference evidence="7 8" key="1">
    <citation type="journal article" date="2024" name="Chem. Sci.">
        <title>Discovery of megapolipeptins by genome mining of a Burkholderiales bacteria collection.</title>
        <authorList>
            <person name="Paulo B.S."/>
            <person name="Recchia M.J.J."/>
            <person name="Lee S."/>
            <person name="Fergusson C.H."/>
            <person name="Romanowski S.B."/>
            <person name="Hernandez A."/>
            <person name="Krull N."/>
            <person name="Liu D.Y."/>
            <person name="Cavanagh H."/>
            <person name="Bos A."/>
            <person name="Gray C.A."/>
            <person name="Murphy B.T."/>
            <person name="Linington R.G."/>
            <person name="Eustaquio A.S."/>
        </authorList>
    </citation>
    <scope>NUCLEOTIDE SEQUENCE [LARGE SCALE GENOMIC DNA]</scope>
    <source>
        <strain evidence="7 8">RL17-338-BIC-A</strain>
    </source>
</reference>
<dbReference type="InterPro" id="IPR036259">
    <property type="entry name" value="MFS_trans_sf"/>
</dbReference>
<keyword evidence="8" id="KW-1185">Reference proteome</keyword>
<feature type="transmembrane region" description="Helical" evidence="5">
    <location>
        <begin position="323"/>
        <end position="346"/>
    </location>
</feature>
<feature type="domain" description="Major facilitator superfamily (MFS) profile" evidence="6">
    <location>
        <begin position="25"/>
        <end position="437"/>
    </location>
</feature>
<sequence length="454" mass="47914">METGHRIDIVSVIDDAPLSALQWRVFTLLFVISMLDGYDTQAIAFVAPAISKAWHLPSSVFGAVFSAGLLGTVIGAIGFGMLADRIGRRLLTIGSVTLFGLLTWACAYTTNYNELLLCRLVAGVGLGGATVNFLALASEYAPTRARTTVVTICMWGFPLGAVIGGLFAGSMIEHHGWTSIFYLGAALPLLFVPALLLMLPESVRYMAYVPSKRTTVASLLSQINGARKFSAQDDFYLIEPQVTRGSVRELFSNGLGAGTVLLWIALFASLVLTYCLINWIPSVLKQAGLPIGDAVLGTVTINFAGIVGSFVMSRAMKRRPLRVLVGAYLLGAVSVGSIGFVNHIVALIMSSIFLTGFFIIGAQMAVTAYITGYYPTSIRGTGVGWAQGVGRFGSLLGPLAGGTVLAATGQPSQMFLFCAIPALVAGLALLGLACVTRSKASEAALNLQTTTPHQ</sequence>
<evidence type="ECO:0000313" key="8">
    <source>
        <dbReference type="Proteomes" id="UP001629432"/>
    </source>
</evidence>
<feature type="transmembrane region" description="Helical" evidence="5">
    <location>
        <begin position="260"/>
        <end position="281"/>
    </location>
</feature>
<accession>A0ABW9DSY8</accession>
<dbReference type="EMBL" id="JAQQCF010000012">
    <property type="protein sequence ID" value="MFM0638127.1"/>
    <property type="molecule type" value="Genomic_DNA"/>
</dbReference>
<proteinExistence type="predicted"/>
<dbReference type="InterPro" id="IPR005829">
    <property type="entry name" value="Sugar_transporter_CS"/>
</dbReference>
<dbReference type="Proteomes" id="UP001629432">
    <property type="component" value="Unassembled WGS sequence"/>
</dbReference>
<evidence type="ECO:0000259" key="6">
    <source>
        <dbReference type="PROSITE" id="PS50850"/>
    </source>
</evidence>
<dbReference type="PANTHER" id="PTHR23508">
    <property type="entry name" value="CARBOXYLIC ACID TRANSPORTER PROTEIN HOMOLOG"/>
    <property type="match status" value="1"/>
</dbReference>
<feature type="transmembrane region" description="Helical" evidence="5">
    <location>
        <begin position="90"/>
        <end position="110"/>
    </location>
</feature>
<comment type="subcellular location">
    <subcellularLocation>
        <location evidence="1">Membrane</location>
        <topology evidence="1">Multi-pass membrane protein</topology>
    </subcellularLocation>
</comment>
<evidence type="ECO:0000313" key="7">
    <source>
        <dbReference type="EMBL" id="MFM0638127.1"/>
    </source>
</evidence>
<dbReference type="InterPro" id="IPR020846">
    <property type="entry name" value="MFS_dom"/>
</dbReference>
<evidence type="ECO:0000256" key="4">
    <source>
        <dbReference type="ARBA" id="ARBA00023136"/>
    </source>
</evidence>
<dbReference type="PANTHER" id="PTHR23508:SF10">
    <property type="entry name" value="CARBOXYLIC ACID TRANSPORTER PROTEIN HOMOLOG"/>
    <property type="match status" value="1"/>
</dbReference>